<evidence type="ECO:0000313" key="3">
    <source>
        <dbReference type="Proteomes" id="UP000597853"/>
    </source>
</evidence>
<dbReference type="EMBL" id="BMTX01000046">
    <property type="protein sequence ID" value="GGS77883.1"/>
    <property type="molecule type" value="Genomic_DNA"/>
</dbReference>
<gene>
    <name evidence="2" type="ORF">GCM10010285_65130</name>
</gene>
<dbReference type="Proteomes" id="UP000597853">
    <property type="component" value="Unassembled WGS sequence"/>
</dbReference>
<keyword evidence="3" id="KW-1185">Reference proteome</keyword>
<evidence type="ECO:0000256" key="1">
    <source>
        <dbReference type="SAM" id="Phobius"/>
    </source>
</evidence>
<keyword evidence="1" id="KW-1133">Transmembrane helix</keyword>
<protein>
    <recommendedName>
        <fullName evidence="4">ABC transporter permease</fullName>
    </recommendedName>
</protein>
<proteinExistence type="predicted"/>
<sequence length="50" mass="5640">MDLVRFALIDGYGSSYLPPHVWAFALGWAVLAGVVGFVYFWKAEERYGRG</sequence>
<feature type="transmembrane region" description="Helical" evidence="1">
    <location>
        <begin position="20"/>
        <end position="41"/>
    </location>
</feature>
<organism evidence="2 3">
    <name type="scientific">Streptomyces pseudogriseolus</name>
    <name type="common">Streptomyces gancidicus</name>
    <name type="synonym">Streptomyces rubiginosus</name>
    <dbReference type="NCBI Taxonomy" id="36817"/>
    <lineage>
        <taxon>Bacteria</taxon>
        <taxon>Bacillati</taxon>
        <taxon>Actinomycetota</taxon>
        <taxon>Actinomycetes</taxon>
        <taxon>Kitasatosporales</taxon>
        <taxon>Streptomycetaceae</taxon>
        <taxon>Streptomyces</taxon>
        <taxon>Streptomyces pseudogriseolus group</taxon>
    </lineage>
</organism>
<accession>A0ABQ2TRK1</accession>
<name>A0ABQ2TRK1_STREZ</name>
<reference evidence="3" key="1">
    <citation type="journal article" date="2019" name="Int. J. Syst. Evol. Microbiol.">
        <title>The Global Catalogue of Microorganisms (GCM) 10K type strain sequencing project: providing services to taxonomists for standard genome sequencing and annotation.</title>
        <authorList>
            <consortium name="The Broad Institute Genomics Platform"/>
            <consortium name="The Broad Institute Genome Sequencing Center for Infectious Disease"/>
            <person name="Wu L."/>
            <person name="Ma J."/>
        </authorList>
    </citation>
    <scope>NUCLEOTIDE SEQUENCE [LARGE SCALE GENOMIC DNA]</scope>
    <source>
        <strain evidence="3">JCM 4416</strain>
    </source>
</reference>
<keyword evidence="1" id="KW-0812">Transmembrane</keyword>
<evidence type="ECO:0000313" key="2">
    <source>
        <dbReference type="EMBL" id="GGS77883.1"/>
    </source>
</evidence>
<keyword evidence="1" id="KW-0472">Membrane</keyword>
<evidence type="ECO:0008006" key="4">
    <source>
        <dbReference type="Google" id="ProtNLM"/>
    </source>
</evidence>
<comment type="caution">
    <text evidence="2">The sequence shown here is derived from an EMBL/GenBank/DDBJ whole genome shotgun (WGS) entry which is preliminary data.</text>
</comment>